<dbReference type="GO" id="GO:0051603">
    <property type="term" value="P:proteolysis involved in protein catabolic process"/>
    <property type="evidence" value="ECO:0007669"/>
    <property type="project" value="InterPro"/>
</dbReference>
<dbReference type="Pfam" id="PF00227">
    <property type="entry name" value="Proteasome"/>
    <property type="match status" value="1"/>
</dbReference>
<reference evidence="3" key="1">
    <citation type="submission" date="2023-07" db="EMBL/GenBank/DDBJ databases">
        <authorList>
            <consortium name="AG Swart"/>
            <person name="Singh M."/>
            <person name="Singh A."/>
            <person name="Seah K."/>
            <person name="Emmerich C."/>
        </authorList>
    </citation>
    <scope>NUCLEOTIDE SEQUENCE</scope>
    <source>
        <strain evidence="3">DP1</strain>
    </source>
</reference>
<accession>A0AAD1XUD1</accession>
<dbReference type="SUPFAM" id="SSF56235">
    <property type="entry name" value="N-terminal nucleophile aminohydrolases (Ntn hydrolases)"/>
    <property type="match status" value="1"/>
</dbReference>
<sequence length="242" mass="27093">MSGGGYDDQFISQIEYAQKAVEGSSTIIGVVCKDGVVLATEKVMPNKLYLPQTDKRIYSMSRHAGLVANGVIPDGRNIMYKGRKEYKSYGDQFGTEITGKILAERLAQYMHFNTCYYGKRPFGTSVAVSAWDKINGYSLHLIEPSGDCNQYWGCANGRGKQTARSELEKEEFKETTCEDALPKIAKILLLSTEETKEKARELEFSVLSDETNHEHKFVSAEKTDEILQGALKAIDEEDMDED</sequence>
<comment type="similarity">
    <text evidence="2">Belongs to the peptidase T1A family.</text>
</comment>
<evidence type="ECO:0000313" key="4">
    <source>
        <dbReference type="Proteomes" id="UP001295684"/>
    </source>
</evidence>
<keyword evidence="4" id="KW-1185">Reference proteome</keyword>
<name>A0AAD1XUD1_EUPCR</name>
<protein>
    <submittedName>
        <fullName evidence="3">Uncharacterized protein</fullName>
    </submittedName>
</protein>
<dbReference type="AlphaFoldDB" id="A0AAD1XUD1"/>
<dbReference type="Gene3D" id="3.60.20.10">
    <property type="entry name" value="Glutamine Phosphoribosylpyrophosphate, subunit 1, domain 1"/>
    <property type="match status" value="1"/>
</dbReference>
<gene>
    <name evidence="3" type="ORF">ECRASSUSDP1_LOCUS20725</name>
</gene>
<keyword evidence="1 2" id="KW-0647">Proteasome</keyword>
<dbReference type="InterPro" id="IPR050115">
    <property type="entry name" value="Proteasome_alpha"/>
</dbReference>
<dbReference type="InterPro" id="IPR023332">
    <property type="entry name" value="Proteasome_alpha-type"/>
</dbReference>
<dbReference type="PROSITE" id="PS51475">
    <property type="entry name" value="PROTEASOME_ALPHA_2"/>
    <property type="match status" value="1"/>
</dbReference>
<dbReference type="InterPro" id="IPR029055">
    <property type="entry name" value="Ntn_hydrolases_N"/>
</dbReference>
<evidence type="ECO:0000256" key="2">
    <source>
        <dbReference type="PROSITE-ProRule" id="PRU00808"/>
    </source>
</evidence>
<evidence type="ECO:0000313" key="3">
    <source>
        <dbReference type="EMBL" id="CAI2379316.1"/>
    </source>
</evidence>
<organism evidence="3 4">
    <name type="scientific">Euplotes crassus</name>
    <dbReference type="NCBI Taxonomy" id="5936"/>
    <lineage>
        <taxon>Eukaryota</taxon>
        <taxon>Sar</taxon>
        <taxon>Alveolata</taxon>
        <taxon>Ciliophora</taxon>
        <taxon>Intramacronucleata</taxon>
        <taxon>Spirotrichea</taxon>
        <taxon>Hypotrichia</taxon>
        <taxon>Euplotida</taxon>
        <taxon>Euplotidae</taxon>
        <taxon>Moneuplotes</taxon>
    </lineage>
</organism>
<dbReference type="InterPro" id="IPR001353">
    <property type="entry name" value="Proteasome_sua/b"/>
</dbReference>
<proteinExistence type="inferred from homology"/>
<dbReference type="Proteomes" id="UP001295684">
    <property type="component" value="Unassembled WGS sequence"/>
</dbReference>
<dbReference type="GO" id="GO:0019773">
    <property type="term" value="C:proteasome core complex, alpha-subunit complex"/>
    <property type="evidence" value="ECO:0007669"/>
    <property type="project" value="UniProtKB-UniRule"/>
</dbReference>
<dbReference type="PANTHER" id="PTHR11599">
    <property type="entry name" value="PROTEASOME SUBUNIT ALPHA/BETA"/>
    <property type="match status" value="1"/>
</dbReference>
<comment type="caution">
    <text evidence="3">The sequence shown here is derived from an EMBL/GenBank/DDBJ whole genome shotgun (WGS) entry which is preliminary data.</text>
</comment>
<dbReference type="EMBL" id="CAMPGE010021146">
    <property type="protein sequence ID" value="CAI2379316.1"/>
    <property type="molecule type" value="Genomic_DNA"/>
</dbReference>
<evidence type="ECO:0000256" key="1">
    <source>
        <dbReference type="ARBA" id="ARBA00022942"/>
    </source>
</evidence>